<accession>A0A315EDH0</accession>
<proteinExistence type="predicted"/>
<evidence type="ECO:0000313" key="2">
    <source>
        <dbReference type="Proteomes" id="UP000250790"/>
    </source>
</evidence>
<keyword evidence="2" id="KW-1185">Reference proteome</keyword>
<reference evidence="1 2" key="1">
    <citation type="submission" date="2017-04" db="EMBL/GenBank/DDBJ databases">
        <title>Unexpected and diverse lifestyles within the genus Limnohabitans.</title>
        <authorList>
            <person name="Kasalicky V."/>
            <person name="Mehrshad M."/>
            <person name="Andrei S.-A."/>
            <person name="Salcher M."/>
            <person name="Kratochvilova H."/>
            <person name="Simek K."/>
            <person name="Ghai R."/>
        </authorList>
    </citation>
    <scope>NUCLEOTIDE SEQUENCE [LARGE SCALE GENOMIC DNA]</scope>
    <source>
        <strain evidence="1 2">II-B4</strain>
    </source>
</reference>
<gene>
    <name evidence="1" type="ORF">B9Z37_00235</name>
</gene>
<evidence type="ECO:0000313" key="1">
    <source>
        <dbReference type="EMBL" id="PUE55833.1"/>
    </source>
</evidence>
<dbReference type="EMBL" id="NESN01000001">
    <property type="protein sequence ID" value="PUE55833.1"/>
    <property type="molecule type" value="Genomic_DNA"/>
</dbReference>
<comment type="caution">
    <text evidence="1">The sequence shown here is derived from an EMBL/GenBank/DDBJ whole genome shotgun (WGS) entry which is preliminary data.</text>
</comment>
<name>A0A315EDH0_9BURK</name>
<dbReference type="AlphaFoldDB" id="A0A315EDH0"/>
<dbReference type="Proteomes" id="UP000250790">
    <property type="component" value="Unassembled WGS sequence"/>
</dbReference>
<protein>
    <submittedName>
        <fullName evidence="1">Uncharacterized protein</fullName>
    </submittedName>
</protein>
<sequence length="87" mass="9446">MTTSSCEPGTLAEKLKTEMEQTHGPLLGGLRLANALGHASVAGLRQARYRGQVAVTLFTLPHRRGFYALTRDVAHWLAQARITSSAE</sequence>
<organism evidence="1 2">
    <name type="scientific">Limnohabitans parvus II-B4</name>
    <dbReference type="NCBI Taxonomy" id="1293052"/>
    <lineage>
        <taxon>Bacteria</taxon>
        <taxon>Pseudomonadati</taxon>
        <taxon>Pseudomonadota</taxon>
        <taxon>Betaproteobacteria</taxon>
        <taxon>Burkholderiales</taxon>
        <taxon>Comamonadaceae</taxon>
        <taxon>Limnohabitans</taxon>
    </lineage>
</organism>
<dbReference type="OrthoDB" id="8591913at2"/>